<feature type="coiled-coil region" evidence="7">
    <location>
        <begin position="373"/>
        <end position="400"/>
    </location>
</feature>
<keyword evidence="11" id="KW-1185">Reference proteome</keyword>
<evidence type="ECO:0000313" key="10">
    <source>
        <dbReference type="EMBL" id="KAF7732083.1"/>
    </source>
</evidence>
<keyword evidence="4" id="KW-0067">ATP-binding</keyword>
<evidence type="ECO:0000259" key="9">
    <source>
        <dbReference type="PROSITE" id="PS50067"/>
    </source>
</evidence>
<reference evidence="10" key="1">
    <citation type="submission" date="2020-01" db="EMBL/GenBank/DDBJ databases">
        <title>Genome Sequencing of Three Apophysomyces-Like Fungal Strains Confirms a Novel Fungal Genus in the Mucoromycota with divergent Burkholderia-like Endosymbiotic Bacteria.</title>
        <authorList>
            <person name="Stajich J.E."/>
            <person name="Macias A.M."/>
            <person name="Carter-House D."/>
            <person name="Lovett B."/>
            <person name="Kasson L.R."/>
            <person name="Berry K."/>
            <person name="Grigoriev I."/>
            <person name="Chang Y."/>
            <person name="Spatafora J."/>
            <person name="Kasson M.T."/>
        </authorList>
    </citation>
    <scope>NUCLEOTIDE SEQUENCE</scope>
    <source>
        <strain evidence="10">NRRL A-21654</strain>
    </source>
</reference>
<dbReference type="GO" id="GO:0008017">
    <property type="term" value="F:microtubule binding"/>
    <property type="evidence" value="ECO:0007669"/>
    <property type="project" value="InterPro"/>
</dbReference>
<evidence type="ECO:0000313" key="11">
    <source>
        <dbReference type="Proteomes" id="UP000605846"/>
    </source>
</evidence>
<sequence length="1020" mass="114433">MGSSGKTYSMGIGLDSALNALNEGIVPRFIGALFERLAALQDNGHSCQVSVSFLELYNEDLVDLLCPTKREGFNLSIREDSHGNICWSGVKEEVVKSPQELLGYLQKGSIARTTASTDMNHTSSRSHAIFSIQLKQTIQKNVKSEVEVDGDTYKSLLDACSTLSPTVSSSACKMLVSKFHFVDLAGSERLKRTNAIGDRAREGISINSGLLALGNVISALGDESRRASHIPYRDSKLTRLLQDSLGGNSQTLMLACVSPADSNVTETLNTLKYANRARNIRNRVTINQEQGETDRLKSHIAKLKEELKSSNEYLAAVNDEMDSLKMQVEQLKSSNASLREDLAKTKYERDILRCQTLSAEGDGAPSDQVHALVAEYARTIETLRYELNQATEKRRTYQMEEDNSTLTNTTITTTNTTPTPTGADRKKKRHSYRFGNKRAQRIRRRQSQCSVSPKFDVRHKERDCRTVSQWKATLHEEEKWFQSIQLNAQYEEDEKDGDVISCTEEENEQKDDSILHTVLAKYRRSLGGKQQLLHQLEQSESKCKELDQQLAHLTASAQRIASQNKEELEHIHEQYEARQKKQWTELKALRKKHAQLLNSTSSTQTQHEATLKSLNQRLEELKHEKKKMMKRMKQETDRARERCGDHEREIQRLRQEAQGRKRKDRESSCSTSIKSSSGKRTTVTGDMAALNSQMKQVATMLKKALAQKTVDRALLAKAIACASVGVCVQQNSKLAANPAGSPPANVRKTVLDRKRLIHKAIAVSVEGRMPSKKALIDLARRRDRLLHEQNELLAERQAVLQADAAETSLCDPSIPQYMDERIDTITAHLDLLNHQYEQLRAKCNSNNEDNQETNDHTADNNGDSAPSLNDRSSSSSNGDEMAYSLLQSLGPTETRLVAEALIQDLIRLKIEQQTTQVILRNIDKALMLSQHVLVQMRRAAQVRITGSCTEGLELFDTLYIRAMHGPVKVMHGLMLLVNPPEPLTSTNTDGSAKKPSQQHRTSTGTYRSSVPVPIKQLQRS</sequence>
<protein>
    <recommendedName>
        <fullName evidence="9">Kinesin motor domain-containing protein</fullName>
    </recommendedName>
</protein>
<dbReference type="Gene3D" id="3.40.850.10">
    <property type="entry name" value="Kinesin motor domain"/>
    <property type="match status" value="1"/>
</dbReference>
<organism evidence="10 11">
    <name type="scientific">Apophysomyces ossiformis</name>
    <dbReference type="NCBI Taxonomy" id="679940"/>
    <lineage>
        <taxon>Eukaryota</taxon>
        <taxon>Fungi</taxon>
        <taxon>Fungi incertae sedis</taxon>
        <taxon>Mucoromycota</taxon>
        <taxon>Mucoromycotina</taxon>
        <taxon>Mucoromycetes</taxon>
        <taxon>Mucorales</taxon>
        <taxon>Mucorineae</taxon>
        <taxon>Mucoraceae</taxon>
        <taxon>Apophysomyces</taxon>
    </lineage>
</organism>
<dbReference type="InterPro" id="IPR027417">
    <property type="entry name" value="P-loop_NTPase"/>
</dbReference>
<dbReference type="GO" id="GO:0051231">
    <property type="term" value="P:spindle elongation"/>
    <property type="evidence" value="ECO:0007669"/>
    <property type="project" value="TreeGrafter"/>
</dbReference>
<keyword evidence="2" id="KW-0963">Cytoplasm</keyword>
<dbReference type="PROSITE" id="PS00411">
    <property type="entry name" value="KINESIN_MOTOR_1"/>
    <property type="match status" value="1"/>
</dbReference>
<feature type="region of interest" description="Disordered" evidence="8">
    <location>
        <begin position="408"/>
        <end position="430"/>
    </location>
</feature>
<feature type="compositionally biased region" description="Basic and acidic residues" evidence="8">
    <location>
        <begin position="632"/>
        <end position="667"/>
    </location>
</feature>
<dbReference type="Pfam" id="PF25764">
    <property type="entry name" value="KIF21A_4th"/>
    <property type="match status" value="1"/>
</dbReference>
<evidence type="ECO:0000256" key="3">
    <source>
        <dbReference type="ARBA" id="ARBA00022741"/>
    </source>
</evidence>
<feature type="compositionally biased region" description="Polar residues" evidence="8">
    <location>
        <begin position="983"/>
        <end position="1008"/>
    </location>
</feature>
<feature type="compositionally biased region" description="Low complexity" evidence="8">
    <location>
        <begin position="408"/>
        <end position="421"/>
    </location>
</feature>
<dbReference type="GO" id="GO:0005524">
    <property type="term" value="F:ATP binding"/>
    <property type="evidence" value="ECO:0007669"/>
    <property type="project" value="UniProtKB-KW"/>
</dbReference>
<keyword evidence="3" id="KW-0547">Nucleotide-binding</keyword>
<dbReference type="PANTHER" id="PTHR47969">
    <property type="entry name" value="CHROMOSOME-ASSOCIATED KINESIN KIF4A-RELATED"/>
    <property type="match status" value="1"/>
</dbReference>
<dbReference type="GO" id="GO:0007052">
    <property type="term" value="P:mitotic spindle organization"/>
    <property type="evidence" value="ECO:0007669"/>
    <property type="project" value="TreeGrafter"/>
</dbReference>
<feature type="region of interest" description="Disordered" evidence="8">
    <location>
        <begin position="845"/>
        <end position="879"/>
    </location>
</feature>
<dbReference type="SUPFAM" id="SSF52540">
    <property type="entry name" value="P-loop containing nucleoside triphosphate hydrolases"/>
    <property type="match status" value="1"/>
</dbReference>
<dbReference type="InterPro" id="IPR001752">
    <property type="entry name" value="Kinesin_motor_dom"/>
</dbReference>
<dbReference type="SMART" id="SM00129">
    <property type="entry name" value="KISc"/>
    <property type="match status" value="1"/>
</dbReference>
<evidence type="ECO:0000256" key="7">
    <source>
        <dbReference type="SAM" id="Coils"/>
    </source>
</evidence>
<feature type="coiled-coil region" evidence="7">
    <location>
        <begin position="529"/>
        <end position="578"/>
    </location>
</feature>
<dbReference type="InterPro" id="IPR027640">
    <property type="entry name" value="Kinesin-like_fam"/>
</dbReference>
<accession>A0A8H7BWB3</accession>
<feature type="region of interest" description="Disordered" evidence="8">
    <location>
        <begin position="981"/>
        <end position="1020"/>
    </location>
</feature>
<dbReference type="InterPro" id="IPR036961">
    <property type="entry name" value="Kinesin_motor_dom_sf"/>
</dbReference>
<gene>
    <name evidence="10" type="ORF">EC973_006338</name>
</gene>
<dbReference type="InterPro" id="IPR019821">
    <property type="entry name" value="Kinesin_motor_CS"/>
</dbReference>
<name>A0A8H7BWB3_9FUNG</name>
<feature type="domain" description="Kinesin motor" evidence="9">
    <location>
        <begin position="1"/>
        <end position="280"/>
    </location>
</feature>
<evidence type="ECO:0000256" key="2">
    <source>
        <dbReference type="ARBA" id="ARBA00022490"/>
    </source>
</evidence>
<dbReference type="GO" id="GO:0005875">
    <property type="term" value="C:microtubule associated complex"/>
    <property type="evidence" value="ECO:0007669"/>
    <property type="project" value="TreeGrafter"/>
</dbReference>
<comment type="similarity">
    <text evidence="6">Belongs to the TRAFAC class myosin-kinesin ATPase superfamily. Kinesin family.</text>
</comment>
<evidence type="ECO:0000256" key="1">
    <source>
        <dbReference type="ARBA" id="ARBA00004496"/>
    </source>
</evidence>
<dbReference type="PANTHER" id="PTHR47969:SF15">
    <property type="entry name" value="CHROMOSOME-ASSOCIATED KINESIN KIF4A-RELATED"/>
    <property type="match status" value="1"/>
</dbReference>
<dbReference type="AlphaFoldDB" id="A0A8H7BWB3"/>
<dbReference type="Proteomes" id="UP000605846">
    <property type="component" value="Unassembled WGS sequence"/>
</dbReference>
<feature type="coiled-coil region" evidence="7">
    <location>
        <begin position="286"/>
        <end position="348"/>
    </location>
</feature>
<comment type="subcellular location">
    <subcellularLocation>
        <location evidence="1">Cytoplasm</location>
    </subcellularLocation>
</comment>
<dbReference type="Pfam" id="PF00225">
    <property type="entry name" value="Kinesin"/>
    <property type="match status" value="1"/>
</dbReference>
<feature type="region of interest" description="Disordered" evidence="8">
    <location>
        <begin position="624"/>
        <end position="684"/>
    </location>
</feature>
<evidence type="ECO:0000256" key="6">
    <source>
        <dbReference type="PROSITE-ProRule" id="PRU00283"/>
    </source>
</evidence>
<dbReference type="GO" id="GO:0005737">
    <property type="term" value="C:cytoplasm"/>
    <property type="evidence" value="ECO:0007669"/>
    <property type="project" value="UniProtKB-SubCell"/>
</dbReference>
<keyword evidence="5 7" id="KW-0175">Coiled coil</keyword>
<comment type="caution">
    <text evidence="6">Lacks conserved residue(s) required for the propagation of feature annotation.</text>
</comment>
<dbReference type="OrthoDB" id="3176171at2759"/>
<dbReference type="EMBL" id="JABAYA010000004">
    <property type="protein sequence ID" value="KAF7732083.1"/>
    <property type="molecule type" value="Genomic_DNA"/>
</dbReference>
<comment type="caution">
    <text evidence="10">The sequence shown here is derived from an EMBL/GenBank/DDBJ whole genome shotgun (WGS) entry which is preliminary data.</text>
</comment>
<dbReference type="GO" id="GO:0003777">
    <property type="term" value="F:microtubule motor activity"/>
    <property type="evidence" value="ECO:0007669"/>
    <property type="project" value="InterPro"/>
</dbReference>
<dbReference type="PRINTS" id="PR00380">
    <property type="entry name" value="KINESINHEAVY"/>
</dbReference>
<evidence type="ECO:0000256" key="8">
    <source>
        <dbReference type="SAM" id="MobiDB-lite"/>
    </source>
</evidence>
<proteinExistence type="inferred from homology"/>
<evidence type="ECO:0000256" key="4">
    <source>
        <dbReference type="ARBA" id="ARBA00022840"/>
    </source>
</evidence>
<evidence type="ECO:0000256" key="5">
    <source>
        <dbReference type="ARBA" id="ARBA00023054"/>
    </source>
</evidence>
<dbReference type="GO" id="GO:0007018">
    <property type="term" value="P:microtubule-based movement"/>
    <property type="evidence" value="ECO:0007669"/>
    <property type="project" value="InterPro"/>
</dbReference>
<dbReference type="PROSITE" id="PS50067">
    <property type="entry name" value="KINESIN_MOTOR_2"/>
    <property type="match status" value="1"/>
</dbReference>
<feature type="compositionally biased region" description="Polar residues" evidence="8">
    <location>
        <begin position="859"/>
        <end position="871"/>
    </location>
</feature>